<protein>
    <submittedName>
        <fullName evidence="1">Kinase-like domain-containing protein</fullName>
    </submittedName>
</protein>
<proteinExistence type="predicted"/>
<gene>
    <name evidence="1" type="ORF">BJ138DRAFT_12326</name>
</gene>
<keyword evidence="2" id="KW-1185">Reference proteome</keyword>
<dbReference type="Proteomes" id="UP000790377">
    <property type="component" value="Unassembled WGS sequence"/>
</dbReference>
<organism evidence="1 2">
    <name type="scientific">Hygrophoropsis aurantiaca</name>
    <dbReference type="NCBI Taxonomy" id="72124"/>
    <lineage>
        <taxon>Eukaryota</taxon>
        <taxon>Fungi</taxon>
        <taxon>Dikarya</taxon>
        <taxon>Basidiomycota</taxon>
        <taxon>Agaricomycotina</taxon>
        <taxon>Agaricomycetes</taxon>
        <taxon>Agaricomycetidae</taxon>
        <taxon>Boletales</taxon>
        <taxon>Coniophorineae</taxon>
        <taxon>Hygrophoropsidaceae</taxon>
        <taxon>Hygrophoropsis</taxon>
    </lineage>
</organism>
<comment type="caution">
    <text evidence="1">The sequence shown here is derived from an EMBL/GenBank/DDBJ whole genome shotgun (WGS) entry which is preliminary data.</text>
</comment>
<sequence>MQPSPVIHGDITASNILVDDQQVARLGDFGLSIILEQKSQSNITSALHGALRYTAPEFFSSDSSRTPNPTKESDIYSFGSIMYQVLSGKIPYYNIPLESQVLLALHRGEKPKRKHSIPRISWQFITDCWGDPGLRPNAANAVEHVEYYQYAS</sequence>
<dbReference type="EMBL" id="MU267589">
    <property type="protein sequence ID" value="KAH7916777.1"/>
    <property type="molecule type" value="Genomic_DNA"/>
</dbReference>
<evidence type="ECO:0000313" key="2">
    <source>
        <dbReference type="Proteomes" id="UP000790377"/>
    </source>
</evidence>
<evidence type="ECO:0000313" key="1">
    <source>
        <dbReference type="EMBL" id="KAH7916777.1"/>
    </source>
</evidence>
<name>A0ACB8ATU1_9AGAM</name>
<accession>A0ACB8ATU1</accession>
<reference evidence="1" key="1">
    <citation type="journal article" date="2021" name="New Phytol.">
        <title>Evolutionary innovations through gain and loss of genes in the ectomycorrhizal Boletales.</title>
        <authorList>
            <person name="Wu G."/>
            <person name="Miyauchi S."/>
            <person name="Morin E."/>
            <person name="Kuo A."/>
            <person name="Drula E."/>
            <person name="Varga T."/>
            <person name="Kohler A."/>
            <person name="Feng B."/>
            <person name="Cao Y."/>
            <person name="Lipzen A."/>
            <person name="Daum C."/>
            <person name="Hundley H."/>
            <person name="Pangilinan J."/>
            <person name="Johnson J."/>
            <person name="Barry K."/>
            <person name="LaButti K."/>
            <person name="Ng V."/>
            <person name="Ahrendt S."/>
            <person name="Min B."/>
            <person name="Choi I.G."/>
            <person name="Park H."/>
            <person name="Plett J.M."/>
            <person name="Magnuson J."/>
            <person name="Spatafora J.W."/>
            <person name="Nagy L.G."/>
            <person name="Henrissat B."/>
            <person name="Grigoriev I.V."/>
            <person name="Yang Z.L."/>
            <person name="Xu J."/>
            <person name="Martin F.M."/>
        </authorList>
    </citation>
    <scope>NUCLEOTIDE SEQUENCE</scope>
    <source>
        <strain evidence="1">ATCC 28755</strain>
    </source>
</reference>